<proteinExistence type="predicted"/>
<evidence type="ECO:0000313" key="2">
    <source>
        <dbReference type="EMBL" id="CAH3114560.1"/>
    </source>
</evidence>
<evidence type="ECO:0000256" key="1">
    <source>
        <dbReference type="SAM" id="MobiDB-lite"/>
    </source>
</evidence>
<name>A0AAU9WGX5_9CNID</name>
<feature type="compositionally biased region" description="Acidic residues" evidence="1">
    <location>
        <begin position="1"/>
        <end position="14"/>
    </location>
</feature>
<comment type="caution">
    <text evidence="2">The sequence shown here is derived from an EMBL/GenBank/DDBJ whole genome shotgun (WGS) entry which is preliminary data.</text>
</comment>
<dbReference type="Proteomes" id="UP001159428">
    <property type="component" value="Unassembled WGS sequence"/>
</dbReference>
<organism evidence="2 3">
    <name type="scientific">Pocillopora meandrina</name>
    <dbReference type="NCBI Taxonomy" id="46732"/>
    <lineage>
        <taxon>Eukaryota</taxon>
        <taxon>Metazoa</taxon>
        <taxon>Cnidaria</taxon>
        <taxon>Anthozoa</taxon>
        <taxon>Hexacorallia</taxon>
        <taxon>Scleractinia</taxon>
        <taxon>Astrocoeniina</taxon>
        <taxon>Pocilloporidae</taxon>
        <taxon>Pocillopora</taxon>
    </lineage>
</organism>
<reference evidence="2 3" key="1">
    <citation type="submission" date="2022-05" db="EMBL/GenBank/DDBJ databases">
        <authorList>
            <consortium name="Genoscope - CEA"/>
            <person name="William W."/>
        </authorList>
    </citation>
    <scope>NUCLEOTIDE SEQUENCE [LARGE SCALE GENOMIC DNA]</scope>
</reference>
<evidence type="ECO:0000313" key="3">
    <source>
        <dbReference type="Proteomes" id="UP001159428"/>
    </source>
</evidence>
<dbReference type="AlphaFoldDB" id="A0AAU9WGX5"/>
<feature type="region of interest" description="Disordered" evidence="1">
    <location>
        <begin position="98"/>
        <end position="164"/>
    </location>
</feature>
<protein>
    <submittedName>
        <fullName evidence="2">Uncharacterized protein</fullName>
    </submittedName>
</protein>
<accession>A0AAU9WGX5</accession>
<dbReference type="EMBL" id="CALNXJ010000014">
    <property type="protein sequence ID" value="CAH3114560.1"/>
    <property type="molecule type" value="Genomic_DNA"/>
</dbReference>
<gene>
    <name evidence="2" type="ORF">PMEA_00005515</name>
</gene>
<sequence>MPELVNVEEEELEVSDQAVRDRDNQRKQFNKDYVDKKFHARDRNVKEGDSVLLEKKKENKLSPCYEKEPYQVISRYGDQVVLRSPQGVQYKRSLQHIKSFNMPDPVEQETPQQDAKPRTEPKSFETPPVAEDQVPMAESPPEDHVRRSGRITSRPKALSDYVLY</sequence>
<keyword evidence="3" id="KW-1185">Reference proteome</keyword>
<feature type="region of interest" description="Disordered" evidence="1">
    <location>
        <begin position="1"/>
        <end position="28"/>
    </location>
</feature>
<feature type="compositionally biased region" description="Basic and acidic residues" evidence="1">
    <location>
        <begin position="18"/>
        <end position="28"/>
    </location>
</feature>